<keyword evidence="1" id="KW-0805">Transcription regulation</keyword>
<protein>
    <submittedName>
        <fullName evidence="7">Response regulator transcription factor</fullName>
    </submittedName>
</protein>
<dbReference type="Pfam" id="PF00072">
    <property type="entry name" value="Response_reg"/>
    <property type="match status" value="1"/>
</dbReference>
<dbReference type="PROSITE" id="PS50043">
    <property type="entry name" value="HTH_LUXR_2"/>
    <property type="match status" value="1"/>
</dbReference>
<dbReference type="InterPro" id="IPR016032">
    <property type="entry name" value="Sig_transdc_resp-reg_C-effctor"/>
</dbReference>
<dbReference type="CDD" id="cd06170">
    <property type="entry name" value="LuxR_C_like"/>
    <property type="match status" value="1"/>
</dbReference>
<evidence type="ECO:0000256" key="1">
    <source>
        <dbReference type="ARBA" id="ARBA00023015"/>
    </source>
</evidence>
<dbReference type="PROSITE" id="PS50110">
    <property type="entry name" value="RESPONSE_REGULATORY"/>
    <property type="match status" value="1"/>
</dbReference>
<comment type="caution">
    <text evidence="4">Lacks conserved residue(s) required for the propagation of feature annotation.</text>
</comment>
<dbReference type="Proteomes" id="UP001058003">
    <property type="component" value="Chromosome"/>
</dbReference>
<evidence type="ECO:0000256" key="3">
    <source>
        <dbReference type="ARBA" id="ARBA00023163"/>
    </source>
</evidence>
<dbReference type="GO" id="GO:0003677">
    <property type="term" value="F:DNA binding"/>
    <property type="evidence" value="ECO:0007669"/>
    <property type="project" value="UniProtKB-KW"/>
</dbReference>
<dbReference type="SMART" id="SM00421">
    <property type="entry name" value="HTH_LUXR"/>
    <property type="match status" value="1"/>
</dbReference>
<keyword evidence="3" id="KW-0804">Transcription</keyword>
<dbReference type="SMART" id="SM00448">
    <property type="entry name" value="REC"/>
    <property type="match status" value="1"/>
</dbReference>
<evidence type="ECO:0000313" key="8">
    <source>
        <dbReference type="Proteomes" id="UP001058003"/>
    </source>
</evidence>
<keyword evidence="8" id="KW-1185">Reference proteome</keyword>
<dbReference type="GO" id="GO:0000160">
    <property type="term" value="P:phosphorelay signal transduction system"/>
    <property type="evidence" value="ECO:0007669"/>
    <property type="project" value="InterPro"/>
</dbReference>
<dbReference type="PANTHER" id="PTHR44688">
    <property type="entry name" value="DNA-BINDING TRANSCRIPTIONAL ACTIVATOR DEVR_DOSR"/>
    <property type="match status" value="1"/>
</dbReference>
<dbReference type="InterPro" id="IPR001789">
    <property type="entry name" value="Sig_transdc_resp-reg_receiver"/>
</dbReference>
<dbReference type="KEGG" id="daur:Daura_37930"/>
<dbReference type="PRINTS" id="PR00038">
    <property type="entry name" value="HTHLUXR"/>
</dbReference>
<dbReference type="PANTHER" id="PTHR44688:SF16">
    <property type="entry name" value="DNA-BINDING TRANSCRIPTIONAL ACTIVATOR DEVR_DOSR"/>
    <property type="match status" value="1"/>
</dbReference>
<dbReference type="SUPFAM" id="SSF52172">
    <property type="entry name" value="CheY-like"/>
    <property type="match status" value="1"/>
</dbReference>
<reference evidence="7" key="1">
    <citation type="submission" date="2021-04" db="EMBL/GenBank/DDBJ databases">
        <title>Dactylosporangium aurantiacum NRRL B-8018 full assembly.</title>
        <authorList>
            <person name="Hartkoorn R.C."/>
            <person name="Beaudoing E."/>
            <person name="Hot D."/>
        </authorList>
    </citation>
    <scope>NUCLEOTIDE SEQUENCE</scope>
    <source>
        <strain evidence="7">NRRL B-8018</strain>
    </source>
</reference>
<dbReference type="AlphaFoldDB" id="A0A9Q9IGZ8"/>
<evidence type="ECO:0000256" key="2">
    <source>
        <dbReference type="ARBA" id="ARBA00023125"/>
    </source>
</evidence>
<name>A0A9Q9IGZ8_9ACTN</name>
<dbReference type="InterPro" id="IPR000792">
    <property type="entry name" value="Tscrpt_reg_LuxR_C"/>
</dbReference>
<feature type="domain" description="Response regulatory" evidence="6">
    <location>
        <begin position="10"/>
        <end position="129"/>
    </location>
</feature>
<accession>A0A9Q9IGZ8</accession>
<dbReference type="SUPFAM" id="SSF46894">
    <property type="entry name" value="C-terminal effector domain of the bipartite response regulators"/>
    <property type="match status" value="1"/>
</dbReference>
<gene>
    <name evidence="7" type="ORF">Daura_37930</name>
</gene>
<organism evidence="7 8">
    <name type="scientific">Dactylosporangium aurantiacum</name>
    <dbReference type="NCBI Taxonomy" id="35754"/>
    <lineage>
        <taxon>Bacteria</taxon>
        <taxon>Bacillati</taxon>
        <taxon>Actinomycetota</taxon>
        <taxon>Actinomycetes</taxon>
        <taxon>Micromonosporales</taxon>
        <taxon>Micromonosporaceae</taxon>
        <taxon>Dactylosporangium</taxon>
    </lineage>
</organism>
<dbReference type="RefSeq" id="WP_063745416.1">
    <property type="nucleotide sequence ID" value="NZ_CP073767.1"/>
</dbReference>
<proteinExistence type="predicted"/>
<dbReference type="Gene3D" id="1.10.10.10">
    <property type="entry name" value="Winged helix-like DNA-binding domain superfamily/Winged helix DNA-binding domain"/>
    <property type="match status" value="1"/>
</dbReference>
<dbReference type="InterPro" id="IPR011006">
    <property type="entry name" value="CheY-like_superfamily"/>
</dbReference>
<sequence length="229" mass="24486">MSYNQAAVVRVLVVESNPVFRCGLEALLSAGEGLQVVAAVPGVEQIGSVVSQHRPDVVVLGLNDRGDEAGEVGALLNEVLGSGAALRVVVLAHGGRSVEAKVMLRGGARGYLPKDISSDHLVTVVREVCREDEKVFLSAPRSVISSIMSDDRELLSGREREVISLVAQAMTNAQIARTLRIAKGTVKRHLHNIFAKLNAVSRVDAVNKARAAMLITDIAMEAQHKMNLL</sequence>
<evidence type="ECO:0000259" key="6">
    <source>
        <dbReference type="PROSITE" id="PS50110"/>
    </source>
</evidence>
<dbReference type="GO" id="GO:0006355">
    <property type="term" value="P:regulation of DNA-templated transcription"/>
    <property type="evidence" value="ECO:0007669"/>
    <property type="project" value="InterPro"/>
</dbReference>
<dbReference type="InterPro" id="IPR036388">
    <property type="entry name" value="WH-like_DNA-bd_sf"/>
</dbReference>
<evidence type="ECO:0000259" key="5">
    <source>
        <dbReference type="PROSITE" id="PS50043"/>
    </source>
</evidence>
<dbReference type="Gene3D" id="3.40.50.2300">
    <property type="match status" value="1"/>
</dbReference>
<dbReference type="EMBL" id="CP073767">
    <property type="protein sequence ID" value="UWZ52395.1"/>
    <property type="molecule type" value="Genomic_DNA"/>
</dbReference>
<dbReference type="Pfam" id="PF00196">
    <property type="entry name" value="GerE"/>
    <property type="match status" value="1"/>
</dbReference>
<evidence type="ECO:0000313" key="7">
    <source>
        <dbReference type="EMBL" id="UWZ52395.1"/>
    </source>
</evidence>
<feature type="domain" description="HTH luxR-type" evidence="5">
    <location>
        <begin position="148"/>
        <end position="213"/>
    </location>
</feature>
<evidence type="ECO:0000256" key="4">
    <source>
        <dbReference type="PROSITE-ProRule" id="PRU00169"/>
    </source>
</evidence>
<keyword evidence="2" id="KW-0238">DNA-binding</keyword>